<dbReference type="GO" id="GO:0055085">
    <property type="term" value="P:transmembrane transport"/>
    <property type="evidence" value="ECO:0007669"/>
    <property type="project" value="InterPro"/>
</dbReference>
<dbReference type="Gene3D" id="1.50.40.10">
    <property type="entry name" value="Mitochondrial carrier domain"/>
    <property type="match status" value="2"/>
</dbReference>
<feature type="transmembrane region" description="Helical" evidence="10">
    <location>
        <begin position="262"/>
        <end position="285"/>
    </location>
</feature>
<evidence type="ECO:0000256" key="3">
    <source>
        <dbReference type="ARBA" id="ARBA00022448"/>
    </source>
</evidence>
<sequence length="369" mass="41171">MTDALINGVAGAGGGIIAQLITYPLQTVNTRQQTDRDLSKSSSRDGAIKQMYKVVTQEGWGRLYGGLTPSLVGTAASQGVYYYFYQIFRERAEAASLSRQRKGFGDGSLGVLQSLVVAALAGSVNVLLTNPIWIIVTRMQTHRKMRKTKPSHVLSVVPDDVVQDVVAEPPPYGTIEALFDFSINYHVLDCFLSGILDEHVSLCMMVPFWCKNYMMRQVSRLLEGVLPTLIMVSNPSIQFMLYEAMLKRMKKRNSNAKGAEGLTAFQIFLLGAIAKLGATMVTYPINVVKSRLQAKQGFEIDRRHHYQGTWDAIRKMIRYEGISGFYKGMGTKIVQSVLAAAVLFMVKEELVNAARSLLIRKRRFVDKPR</sequence>
<comment type="caution">
    <text evidence="11">The sequence shown here is derived from an EMBL/GenBank/DDBJ whole genome shotgun (WGS) entry which is preliminary data.</text>
</comment>
<dbReference type="AlphaFoldDB" id="A0A835QEL6"/>
<keyword evidence="3 9" id="KW-0813">Transport</keyword>
<dbReference type="InterPro" id="IPR023395">
    <property type="entry name" value="MCP_dom_sf"/>
</dbReference>
<keyword evidence="5" id="KW-0677">Repeat</keyword>
<evidence type="ECO:0000313" key="11">
    <source>
        <dbReference type="EMBL" id="KAG0467687.1"/>
    </source>
</evidence>
<evidence type="ECO:0000256" key="2">
    <source>
        <dbReference type="ARBA" id="ARBA00006375"/>
    </source>
</evidence>
<accession>A0A835QEL6</accession>
<comment type="similarity">
    <text evidence="2 9">Belongs to the mitochondrial carrier (TC 2.A.29) family.</text>
</comment>
<dbReference type="EMBL" id="JADCNL010000009">
    <property type="protein sequence ID" value="KAG0467687.1"/>
    <property type="molecule type" value="Genomic_DNA"/>
</dbReference>
<proteinExistence type="inferred from homology"/>
<reference evidence="11 12" key="1">
    <citation type="journal article" date="2020" name="Nat. Food">
        <title>A phased Vanilla planifolia genome enables genetic improvement of flavour and production.</title>
        <authorList>
            <person name="Hasing T."/>
            <person name="Tang H."/>
            <person name="Brym M."/>
            <person name="Khazi F."/>
            <person name="Huang T."/>
            <person name="Chambers A.H."/>
        </authorList>
    </citation>
    <scope>NUCLEOTIDE SEQUENCE [LARGE SCALE GENOMIC DNA]</scope>
    <source>
        <tissue evidence="11">Leaf</tissue>
    </source>
</reference>
<evidence type="ECO:0008006" key="13">
    <source>
        <dbReference type="Google" id="ProtNLM"/>
    </source>
</evidence>
<dbReference type="PANTHER" id="PTHR45683">
    <property type="entry name" value="MITOCHONDRIAL NICOTINAMIDE ADENINE DINUCLEOTIDE TRANSPORTER 1-RELATED-RELATED"/>
    <property type="match status" value="1"/>
</dbReference>
<dbReference type="InterPro" id="IPR044712">
    <property type="entry name" value="SLC25A32-like"/>
</dbReference>
<dbReference type="GO" id="GO:0006862">
    <property type="term" value="P:nucleotide transport"/>
    <property type="evidence" value="ECO:0007669"/>
    <property type="project" value="InterPro"/>
</dbReference>
<keyword evidence="7 8" id="KW-0472">Membrane</keyword>
<keyword evidence="6 10" id="KW-1133">Transmembrane helix</keyword>
<evidence type="ECO:0000256" key="5">
    <source>
        <dbReference type="ARBA" id="ARBA00022737"/>
    </source>
</evidence>
<evidence type="ECO:0000256" key="4">
    <source>
        <dbReference type="ARBA" id="ARBA00022692"/>
    </source>
</evidence>
<protein>
    <recommendedName>
        <fullName evidence="13">Peroxisomal nicotinamide adenine dinucleotide carrier</fullName>
    </recommendedName>
</protein>
<dbReference type="GO" id="GO:0016020">
    <property type="term" value="C:membrane"/>
    <property type="evidence" value="ECO:0007669"/>
    <property type="project" value="UniProtKB-SubCell"/>
</dbReference>
<evidence type="ECO:0000256" key="6">
    <source>
        <dbReference type="ARBA" id="ARBA00022989"/>
    </source>
</evidence>
<evidence type="ECO:0000256" key="7">
    <source>
        <dbReference type="ARBA" id="ARBA00023136"/>
    </source>
</evidence>
<dbReference type="Pfam" id="PF00153">
    <property type="entry name" value="Mito_carr"/>
    <property type="match status" value="3"/>
</dbReference>
<keyword evidence="4 8" id="KW-0812">Transmembrane</keyword>
<gene>
    <name evidence="11" type="ORF">HPP92_019267</name>
</gene>
<keyword evidence="12" id="KW-1185">Reference proteome</keyword>
<dbReference type="OrthoDB" id="1487578at2759"/>
<feature type="transmembrane region" description="Helical" evidence="10">
    <location>
        <begin position="221"/>
        <end position="242"/>
    </location>
</feature>
<organism evidence="11 12">
    <name type="scientific">Vanilla planifolia</name>
    <name type="common">Vanilla</name>
    <dbReference type="NCBI Taxonomy" id="51239"/>
    <lineage>
        <taxon>Eukaryota</taxon>
        <taxon>Viridiplantae</taxon>
        <taxon>Streptophyta</taxon>
        <taxon>Embryophyta</taxon>
        <taxon>Tracheophyta</taxon>
        <taxon>Spermatophyta</taxon>
        <taxon>Magnoliopsida</taxon>
        <taxon>Liliopsida</taxon>
        <taxon>Asparagales</taxon>
        <taxon>Orchidaceae</taxon>
        <taxon>Vanilloideae</taxon>
        <taxon>Vanilleae</taxon>
        <taxon>Vanilla</taxon>
    </lineage>
</organism>
<evidence type="ECO:0000313" key="12">
    <source>
        <dbReference type="Proteomes" id="UP000636800"/>
    </source>
</evidence>
<dbReference type="InterPro" id="IPR018108">
    <property type="entry name" value="MCP_transmembrane"/>
</dbReference>
<dbReference type="Proteomes" id="UP000636800">
    <property type="component" value="Unassembled WGS sequence"/>
</dbReference>
<feature type="transmembrane region" description="Helical" evidence="10">
    <location>
        <begin position="111"/>
        <end position="136"/>
    </location>
</feature>
<evidence type="ECO:0000256" key="10">
    <source>
        <dbReference type="SAM" id="Phobius"/>
    </source>
</evidence>
<dbReference type="SUPFAM" id="SSF103506">
    <property type="entry name" value="Mitochondrial carrier"/>
    <property type="match status" value="1"/>
</dbReference>
<name>A0A835QEL6_VANPL</name>
<evidence type="ECO:0000256" key="8">
    <source>
        <dbReference type="PROSITE-ProRule" id="PRU00282"/>
    </source>
</evidence>
<feature type="repeat" description="Solcar" evidence="8">
    <location>
        <begin position="262"/>
        <end position="353"/>
    </location>
</feature>
<evidence type="ECO:0000256" key="1">
    <source>
        <dbReference type="ARBA" id="ARBA00004141"/>
    </source>
</evidence>
<feature type="repeat" description="Solcar" evidence="8">
    <location>
        <begin position="2"/>
        <end position="91"/>
    </location>
</feature>
<comment type="subcellular location">
    <subcellularLocation>
        <location evidence="1">Membrane</location>
        <topology evidence="1">Multi-pass membrane protein</topology>
    </subcellularLocation>
</comment>
<dbReference type="PROSITE" id="PS50920">
    <property type="entry name" value="SOLCAR"/>
    <property type="match status" value="2"/>
</dbReference>
<evidence type="ECO:0000256" key="9">
    <source>
        <dbReference type="RuleBase" id="RU000488"/>
    </source>
</evidence>